<proteinExistence type="predicted"/>
<keyword evidence="1" id="KW-0175">Coiled coil</keyword>
<feature type="region of interest" description="Disordered" evidence="2">
    <location>
        <begin position="543"/>
        <end position="585"/>
    </location>
</feature>
<feature type="compositionally biased region" description="Polar residues" evidence="2">
    <location>
        <begin position="689"/>
        <end position="700"/>
    </location>
</feature>
<gene>
    <name evidence="4" type="ORF">AJ79_03374</name>
</gene>
<feature type="coiled-coil region" evidence="1">
    <location>
        <begin position="366"/>
        <end position="477"/>
    </location>
</feature>
<evidence type="ECO:0000259" key="3">
    <source>
        <dbReference type="Pfam" id="PF11500"/>
    </source>
</evidence>
<protein>
    <recommendedName>
        <fullName evidence="3">Spindle pole body-associated protein cut12 domain-containing protein</fullName>
    </recommendedName>
</protein>
<dbReference type="STRING" id="1447875.A0A2B7XYF7"/>
<evidence type="ECO:0000256" key="1">
    <source>
        <dbReference type="SAM" id="Coils"/>
    </source>
</evidence>
<feature type="compositionally biased region" description="Gly residues" evidence="2">
    <location>
        <begin position="1"/>
        <end position="12"/>
    </location>
</feature>
<dbReference type="AlphaFoldDB" id="A0A2B7XYF7"/>
<keyword evidence="5" id="KW-1185">Reference proteome</keyword>
<name>A0A2B7XYF7_9EURO</name>
<accession>A0A2B7XYF7</accession>
<organism evidence="4 5">
    <name type="scientific">Helicocarpus griseus UAMH5409</name>
    <dbReference type="NCBI Taxonomy" id="1447875"/>
    <lineage>
        <taxon>Eukaryota</taxon>
        <taxon>Fungi</taxon>
        <taxon>Dikarya</taxon>
        <taxon>Ascomycota</taxon>
        <taxon>Pezizomycotina</taxon>
        <taxon>Eurotiomycetes</taxon>
        <taxon>Eurotiomycetidae</taxon>
        <taxon>Onygenales</taxon>
        <taxon>Ajellomycetaceae</taxon>
        <taxon>Helicocarpus</taxon>
    </lineage>
</organism>
<feature type="compositionally biased region" description="Polar residues" evidence="2">
    <location>
        <begin position="137"/>
        <end position="152"/>
    </location>
</feature>
<feature type="compositionally biased region" description="Basic and acidic residues" evidence="2">
    <location>
        <begin position="192"/>
        <end position="201"/>
    </location>
</feature>
<feature type="compositionally biased region" description="Basic and acidic residues" evidence="2">
    <location>
        <begin position="545"/>
        <end position="575"/>
    </location>
</feature>
<feature type="region of interest" description="Disordered" evidence="2">
    <location>
        <begin position="134"/>
        <end position="230"/>
    </location>
</feature>
<feature type="compositionally biased region" description="Basic and acidic residues" evidence="2">
    <location>
        <begin position="171"/>
        <end position="185"/>
    </location>
</feature>
<dbReference type="OrthoDB" id="5383703at2759"/>
<feature type="region of interest" description="Disordered" evidence="2">
    <location>
        <begin position="663"/>
        <end position="700"/>
    </location>
</feature>
<feature type="region of interest" description="Disordered" evidence="2">
    <location>
        <begin position="1"/>
        <end position="28"/>
    </location>
</feature>
<feature type="domain" description="Spindle pole body-associated protein cut12" evidence="3">
    <location>
        <begin position="159"/>
        <end position="312"/>
    </location>
</feature>
<evidence type="ECO:0000256" key="2">
    <source>
        <dbReference type="SAM" id="MobiDB-lite"/>
    </source>
</evidence>
<sequence>MLGWLAGSGRGDYTGFADESKAQEAPETPAPVFAFRAFKSAFIGTPGPDATDDELTVPIKPLKVNVNRKSLDIIPAKHEKPASVNLQPSLPKPDESAQPMASPTKSILLTPGTAATRRKTVSFGEGVVDNERKKSPFESTAYNGNISRQWTGKQLDGNGKSRSKLTQSLMEARERKSDSEQKVNEDDALFDIVDRKDRPRVQEIPQPSRREQTEEVDEDDKDVTTNLEDPRSQSGIYWKAEFDNYRAKTDREMKKLIQYRSVIKSYAKKKDTEMQRLSEKLKREEAKVAEMELHVSKLAAGMVDRTGNKESNEDMVKELATQTALAVQNKRKAESLRKALERHGVLESDEESQEKDSGSEHICQKLRETEEALALANAKLKDAESNKPDVKQFQDLIESSARKANELQKENKDLKQQLARVKQEMTNYGGRRDAKEARLKQKEQKLQNRVQEYRNRLEEARQQHQDAEELLKQSFADEKRHMQEIIDSLRQNISTAGQPHNVARRNGEYKVSPTQMEIKREPRLEHARDAKYSPQKTTAIGRITQTHEDGMYESPKKDNNRNERLSRRDKPRDVIDGQVDGMEPELRTTKRDLTQTERAAPDKAGVLIDFSEDDDGPLTDLEDLHGAPKSRFTGALPYRNGSFIPPSSPPALPSVEISPAFSAQKPKTTLHLQDRSALSPRPSMARLSSKPSGRLSSEYQQHLRHKVSATSLIPKNASSKIATTTKPSDLNRHIRSVDESNIPNGSDAAPSPATVKRDALPADRAAAARRRLKLRGQEKKMNAEGKENVWSI</sequence>
<comment type="caution">
    <text evidence="4">The sequence shown here is derived from an EMBL/GenBank/DDBJ whole genome shotgun (WGS) entry which is preliminary data.</text>
</comment>
<dbReference type="InterPro" id="IPR021589">
    <property type="entry name" value="Cut12"/>
</dbReference>
<dbReference type="Pfam" id="PF11500">
    <property type="entry name" value="Cut12"/>
    <property type="match status" value="1"/>
</dbReference>
<reference evidence="4 5" key="1">
    <citation type="submission" date="2017-10" db="EMBL/GenBank/DDBJ databases">
        <title>Comparative genomics in systemic dimorphic fungi from Ajellomycetaceae.</title>
        <authorList>
            <person name="Munoz J.F."/>
            <person name="Mcewen J.G."/>
            <person name="Clay O.K."/>
            <person name="Cuomo C.A."/>
        </authorList>
    </citation>
    <scope>NUCLEOTIDE SEQUENCE [LARGE SCALE GENOMIC DNA]</scope>
    <source>
        <strain evidence="4 5">UAMH5409</strain>
    </source>
</reference>
<feature type="region of interest" description="Disordered" evidence="2">
    <location>
        <begin position="712"/>
        <end position="762"/>
    </location>
</feature>
<dbReference type="Proteomes" id="UP000223968">
    <property type="component" value="Unassembled WGS sequence"/>
</dbReference>
<evidence type="ECO:0000313" key="5">
    <source>
        <dbReference type="Proteomes" id="UP000223968"/>
    </source>
</evidence>
<feature type="region of interest" description="Disordered" evidence="2">
    <location>
        <begin position="78"/>
        <end position="105"/>
    </location>
</feature>
<dbReference type="EMBL" id="PDNB01000040">
    <property type="protein sequence ID" value="PGH13959.1"/>
    <property type="molecule type" value="Genomic_DNA"/>
</dbReference>
<feature type="region of interest" description="Disordered" evidence="2">
    <location>
        <begin position="341"/>
        <end position="360"/>
    </location>
</feature>
<feature type="compositionally biased region" description="Basic and acidic residues" evidence="2">
    <location>
        <begin position="729"/>
        <end position="738"/>
    </location>
</feature>
<feature type="coiled-coil region" evidence="1">
    <location>
        <begin position="267"/>
        <end position="294"/>
    </location>
</feature>
<evidence type="ECO:0000313" key="4">
    <source>
        <dbReference type="EMBL" id="PGH13959.1"/>
    </source>
</evidence>
<feature type="compositionally biased region" description="Polar residues" evidence="2">
    <location>
        <begin position="712"/>
        <end position="728"/>
    </location>
</feature>